<feature type="region of interest" description="Disordered" evidence="1">
    <location>
        <begin position="248"/>
        <end position="292"/>
    </location>
</feature>
<comment type="caution">
    <text evidence="2">The sequence shown here is derived from an EMBL/GenBank/DDBJ whole genome shotgun (WGS) entry which is preliminary data.</text>
</comment>
<name>A0A8K0CIK1_IGNLU</name>
<gene>
    <name evidence="2" type="ORF">ILUMI_20374</name>
</gene>
<dbReference type="Proteomes" id="UP000801492">
    <property type="component" value="Unassembled WGS sequence"/>
</dbReference>
<keyword evidence="3" id="KW-1185">Reference proteome</keyword>
<evidence type="ECO:0008006" key="4">
    <source>
        <dbReference type="Google" id="ProtNLM"/>
    </source>
</evidence>
<dbReference type="AlphaFoldDB" id="A0A8K0CIK1"/>
<proteinExistence type="predicted"/>
<evidence type="ECO:0000313" key="3">
    <source>
        <dbReference type="Proteomes" id="UP000801492"/>
    </source>
</evidence>
<evidence type="ECO:0000313" key="2">
    <source>
        <dbReference type="EMBL" id="KAF2885791.1"/>
    </source>
</evidence>
<dbReference type="GO" id="GO:1990072">
    <property type="term" value="C:TRAPPIII protein complex"/>
    <property type="evidence" value="ECO:0007669"/>
    <property type="project" value="TreeGrafter"/>
</dbReference>
<dbReference type="EMBL" id="VTPC01089649">
    <property type="protein sequence ID" value="KAF2885791.1"/>
    <property type="molecule type" value="Genomic_DNA"/>
</dbReference>
<feature type="compositionally biased region" description="Low complexity" evidence="1">
    <location>
        <begin position="254"/>
        <end position="268"/>
    </location>
</feature>
<protein>
    <recommendedName>
        <fullName evidence="4">Trafficking protein particle complex subunit 8</fullName>
    </recommendedName>
</protein>
<evidence type="ECO:0000256" key="1">
    <source>
        <dbReference type="SAM" id="MobiDB-lite"/>
    </source>
</evidence>
<sequence>MAQCKLTPQEFIKNAFTPQMAVLCSSSVDQICQKNNLSFVELVQPFCKLSADVNLQDASGGAIIIHNLKVKLMDVNFRPPQPTLARKLLNAAVAQASEPRTQLTQIGENNLQIPTSTPWFEAWRDMFLQVQFPSDHEFTKHYLACILVVSSADANPVEAMNHLDQNLNQLQNVAPNKLPKWFSSHILRYYVLLHDNIDGDNNKTTQAIDALNLCYGIGKVFLLKINSRPQGQVEEQLPDPWSQYVSTTFESTESSRASPDDSPSASRSLIRSLEGGPESAESGVNLPYHPLSPETEAQKLSEALLEKEIQAESLSSNALHGMYLTTSDVEQIKLLIHEFCTRALLPYVERQIQNLTEIVSNKKGVSKSLFSATKRWFTPSKAGSSNGSSNMPIYASDAPELQMRKLGDLYFMFGHYNMAFQVYHAAKRDFNSDQAWFYYAGALEMAALAAFMANECNRKTCDYIEEGIVTYLNVCK</sequence>
<dbReference type="Pfam" id="PF12739">
    <property type="entry name" value="TRAPPC-Trs85"/>
    <property type="match status" value="1"/>
</dbReference>
<dbReference type="PANTHER" id="PTHR12975:SF6">
    <property type="entry name" value="TRAFFICKING PROTEIN PARTICLE COMPLEX SUBUNIT 8"/>
    <property type="match status" value="1"/>
</dbReference>
<dbReference type="InterPro" id="IPR024420">
    <property type="entry name" value="TRAPP_III_complex_Trs85"/>
</dbReference>
<organism evidence="2 3">
    <name type="scientific">Ignelater luminosus</name>
    <name type="common">Cucubano</name>
    <name type="synonym">Pyrophorus luminosus</name>
    <dbReference type="NCBI Taxonomy" id="2038154"/>
    <lineage>
        <taxon>Eukaryota</taxon>
        <taxon>Metazoa</taxon>
        <taxon>Ecdysozoa</taxon>
        <taxon>Arthropoda</taxon>
        <taxon>Hexapoda</taxon>
        <taxon>Insecta</taxon>
        <taxon>Pterygota</taxon>
        <taxon>Neoptera</taxon>
        <taxon>Endopterygota</taxon>
        <taxon>Coleoptera</taxon>
        <taxon>Polyphaga</taxon>
        <taxon>Elateriformia</taxon>
        <taxon>Elateroidea</taxon>
        <taxon>Elateridae</taxon>
        <taxon>Agrypninae</taxon>
        <taxon>Pyrophorini</taxon>
        <taxon>Ignelater</taxon>
    </lineage>
</organism>
<dbReference type="PANTHER" id="PTHR12975">
    <property type="entry name" value="TRANSPORT PROTEIN TRAPP"/>
    <property type="match status" value="1"/>
</dbReference>
<reference evidence="2" key="1">
    <citation type="submission" date="2019-08" db="EMBL/GenBank/DDBJ databases">
        <title>The genome of the North American firefly Photinus pyralis.</title>
        <authorList>
            <consortium name="Photinus pyralis genome working group"/>
            <person name="Fallon T.R."/>
            <person name="Sander Lower S.E."/>
            <person name="Weng J.-K."/>
        </authorList>
    </citation>
    <scope>NUCLEOTIDE SEQUENCE</scope>
    <source>
        <strain evidence="2">TRF0915ILg1</strain>
        <tissue evidence="2">Whole body</tissue>
    </source>
</reference>
<dbReference type="OrthoDB" id="6760888at2759"/>
<accession>A0A8K0CIK1</accession>